<evidence type="ECO:0000256" key="3">
    <source>
        <dbReference type="ARBA" id="ARBA00022842"/>
    </source>
</evidence>
<keyword evidence="5" id="KW-1185">Reference proteome</keyword>
<dbReference type="Proteomes" id="UP001597199">
    <property type="component" value="Unassembled WGS sequence"/>
</dbReference>
<dbReference type="Pfam" id="PF00459">
    <property type="entry name" value="Inositol_P"/>
    <property type="match status" value="1"/>
</dbReference>
<dbReference type="PRINTS" id="PR00377">
    <property type="entry name" value="IMPHPHTASES"/>
</dbReference>
<dbReference type="InterPro" id="IPR020583">
    <property type="entry name" value="Inositol_monoP_metal-BS"/>
</dbReference>
<evidence type="ECO:0000256" key="2">
    <source>
        <dbReference type="ARBA" id="ARBA00022801"/>
    </source>
</evidence>
<organism evidence="4 5">
    <name type="scientific">Lacticaseibacillus suilingensis</name>
    <dbReference type="NCBI Taxonomy" id="2799577"/>
    <lineage>
        <taxon>Bacteria</taxon>
        <taxon>Bacillati</taxon>
        <taxon>Bacillota</taxon>
        <taxon>Bacilli</taxon>
        <taxon>Lactobacillales</taxon>
        <taxon>Lactobacillaceae</taxon>
        <taxon>Lacticaseibacillus</taxon>
    </lineage>
</organism>
<accession>A0ABW4BEK2</accession>
<dbReference type="Gene3D" id="3.30.540.10">
    <property type="entry name" value="Fructose-1,6-Bisphosphatase, subunit A, domain 1"/>
    <property type="match status" value="1"/>
</dbReference>
<protein>
    <submittedName>
        <fullName evidence="4">Inositol monophosphatase family protein</fullName>
    </submittedName>
</protein>
<keyword evidence="3" id="KW-0460">Magnesium</keyword>
<dbReference type="PANTHER" id="PTHR20854">
    <property type="entry name" value="INOSITOL MONOPHOSPHATASE"/>
    <property type="match status" value="1"/>
</dbReference>
<evidence type="ECO:0000256" key="1">
    <source>
        <dbReference type="ARBA" id="ARBA00022723"/>
    </source>
</evidence>
<proteinExistence type="predicted"/>
<keyword evidence="1" id="KW-0479">Metal-binding</keyword>
<dbReference type="EMBL" id="JBHTOA010000023">
    <property type="protein sequence ID" value="MFD1398709.1"/>
    <property type="molecule type" value="Genomic_DNA"/>
</dbReference>
<name>A0ABW4BEK2_9LACO</name>
<dbReference type="PROSITE" id="PS00629">
    <property type="entry name" value="IMP_1"/>
    <property type="match status" value="1"/>
</dbReference>
<dbReference type="PANTHER" id="PTHR20854:SF4">
    <property type="entry name" value="INOSITOL-1-MONOPHOSPHATASE-RELATED"/>
    <property type="match status" value="1"/>
</dbReference>
<evidence type="ECO:0000313" key="5">
    <source>
        <dbReference type="Proteomes" id="UP001597199"/>
    </source>
</evidence>
<dbReference type="InterPro" id="IPR000760">
    <property type="entry name" value="Inositol_monophosphatase-like"/>
</dbReference>
<dbReference type="Gene3D" id="3.40.190.80">
    <property type="match status" value="1"/>
</dbReference>
<reference evidence="5" key="1">
    <citation type="journal article" date="2019" name="Int. J. Syst. Evol. Microbiol.">
        <title>The Global Catalogue of Microorganisms (GCM) 10K type strain sequencing project: providing services to taxonomists for standard genome sequencing and annotation.</title>
        <authorList>
            <consortium name="The Broad Institute Genomics Platform"/>
            <consortium name="The Broad Institute Genome Sequencing Center for Infectious Disease"/>
            <person name="Wu L."/>
            <person name="Ma J."/>
        </authorList>
    </citation>
    <scope>NUCLEOTIDE SEQUENCE [LARGE SCALE GENOMIC DNA]</scope>
    <source>
        <strain evidence="5">CCM 9110</strain>
    </source>
</reference>
<dbReference type="SUPFAM" id="SSF56655">
    <property type="entry name" value="Carbohydrate phosphatase"/>
    <property type="match status" value="1"/>
</dbReference>
<dbReference type="RefSeq" id="WP_236000456.1">
    <property type="nucleotide sequence ID" value="NZ_BOLV01000007.1"/>
</dbReference>
<gene>
    <name evidence="4" type="ORF">ACFQ41_05260</name>
</gene>
<sequence length="256" mass="27067">MEIKALDETVKGWLQISRKQILAAMQQPLTVATKSNRNDLVTNVDKANQAFLIQQIHAAFPEASIEGEEGQAAKADRLAGLVFFVDPIDGTMNFVKQQANFAVMIGVYQDGQPLYGAIMDVMRNEVISGGPDLSPNLNGEPLTPPLDRPFEASLVGISGPMAIKNRLHLGELGLASSGVRMSGSAGMEFKSIALGRLGGYVSWLQPWDVAAGLAIGQGFGLVVTRGDGQPLDLLEAGVVVAGMPQVHAAFIAGMNA</sequence>
<keyword evidence="2" id="KW-0378">Hydrolase</keyword>
<comment type="caution">
    <text evidence="4">The sequence shown here is derived from an EMBL/GenBank/DDBJ whole genome shotgun (WGS) entry which is preliminary data.</text>
</comment>
<dbReference type="CDD" id="cd01637">
    <property type="entry name" value="IMPase_like"/>
    <property type="match status" value="1"/>
</dbReference>
<evidence type="ECO:0000313" key="4">
    <source>
        <dbReference type="EMBL" id="MFD1398709.1"/>
    </source>
</evidence>